<dbReference type="GO" id="GO:0016787">
    <property type="term" value="F:hydrolase activity"/>
    <property type="evidence" value="ECO:0007669"/>
    <property type="project" value="UniProtKB-KW"/>
</dbReference>
<dbReference type="PANTHER" id="PTHR46233">
    <property type="entry name" value="HYDROXYACYLGLUTATHIONE HYDROLASE GLOC"/>
    <property type="match status" value="1"/>
</dbReference>
<dbReference type="InterPro" id="IPR051453">
    <property type="entry name" value="MBL_Glyoxalase_II"/>
</dbReference>
<dbReference type="Pfam" id="PF00753">
    <property type="entry name" value="Lactamase_B"/>
    <property type="match status" value="1"/>
</dbReference>
<evidence type="ECO:0000259" key="1">
    <source>
        <dbReference type="SMART" id="SM00849"/>
    </source>
</evidence>
<dbReference type="Gene3D" id="3.60.15.10">
    <property type="entry name" value="Ribonuclease Z/Hydroxyacylglutathione hydrolase-like"/>
    <property type="match status" value="1"/>
</dbReference>
<evidence type="ECO:0000313" key="3">
    <source>
        <dbReference type="Proteomes" id="UP000295172"/>
    </source>
</evidence>
<proteinExistence type="predicted"/>
<comment type="caution">
    <text evidence="2">The sequence shown here is derived from an EMBL/GenBank/DDBJ whole genome shotgun (WGS) entry which is preliminary data.</text>
</comment>
<dbReference type="Proteomes" id="UP000295172">
    <property type="component" value="Unassembled WGS sequence"/>
</dbReference>
<reference evidence="2 3" key="1">
    <citation type="submission" date="2019-02" db="EMBL/GenBank/DDBJ databases">
        <title>Draft genome sequences of novel Actinobacteria.</title>
        <authorList>
            <person name="Sahin N."/>
            <person name="Ay H."/>
            <person name="Saygin H."/>
        </authorList>
    </citation>
    <scope>NUCLEOTIDE SEQUENCE [LARGE SCALE GENOMIC DNA]</scope>
    <source>
        <strain evidence="2 3">16K104</strain>
    </source>
</reference>
<accession>A0A4R4XJ20</accession>
<dbReference type="InterPro" id="IPR036866">
    <property type="entry name" value="RibonucZ/Hydroxyglut_hydro"/>
</dbReference>
<keyword evidence="2" id="KW-0378">Hydrolase</keyword>
<dbReference type="CDD" id="cd06262">
    <property type="entry name" value="metallo-hydrolase-like_MBL-fold"/>
    <property type="match status" value="1"/>
</dbReference>
<dbReference type="SMART" id="SM00849">
    <property type="entry name" value="Lactamase_B"/>
    <property type="match status" value="1"/>
</dbReference>
<keyword evidence="3" id="KW-1185">Reference proteome</keyword>
<dbReference type="OrthoDB" id="2971563at2"/>
<evidence type="ECO:0000313" key="2">
    <source>
        <dbReference type="EMBL" id="TDD30512.1"/>
    </source>
</evidence>
<name>A0A4R4XJ20_9ACTN</name>
<organism evidence="2 3">
    <name type="scientific">Kribbella turkmenica</name>
    <dbReference type="NCBI Taxonomy" id="2530375"/>
    <lineage>
        <taxon>Bacteria</taxon>
        <taxon>Bacillati</taxon>
        <taxon>Actinomycetota</taxon>
        <taxon>Actinomycetes</taxon>
        <taxon>Propionibacteriales</taxon>
        <taxon>Kribbellaceae</taxon>
        <taxon>Kribbella</taxon>
    </lineage>
</organism>
<dbReference type="EMBL" id="SMKR01000003">
    <property type="protein sequence ID" value="TDD30512.1"/>
    <property type="molecule type" value="Genomic_DNA"/>
</dbReference>
<sequence length="204" mass="21645">MTRVVTAGSFSLDGGVWDVKNNVWVVGDDYECVVIDAAHWAEPIVAAVGGRTVRAVLLTHAHNDHVNAAPELCAATDAPSYLHPADRVLWDQVHESAPDREIADGNEFEVAGVTLRALHTPGHSPGACSFHSPELGVVFTGDTLFQGGPGATGRSYSDFPTIIDSIRDKLLTLPEETVVHTGHGDDTSIGAELPDLGAWIARGH</sequence>
<protein>
    <submittedName>
        <fullName evidence="2">MBL fold metallo-hydrolase</fullName>
    </submittedName>
</protein>
<dbReference type="SUPFAM" id="SSF56281">
    <property type="entry name" value="Metallo-hydrolase/oxidoreductase"/>
    <property type="match status" value="1"/>
</dbReference>
<feature type="domain" description="Metallo-beta-lactamase" evidence="1">
    <location>
        <begin position="20"/>
        <end position="183"/>
    </location>
</feature>
<dbReference type="AlphaFoldDB" id="A0A4R4XJ20"/>
<gene>
    <name evidence="2" type="ORF">E1218_01360</name>
</gene>
<dbReference type="PANTHER" id="PTHR46233:SF4">
    <property type="entry name" value="METALLO-BETA-LACTAMASE DOMAIN-CONTAINING PROTEIN"/>
    <property type="match status" value="1"/>
</dbReference>
<dbReference type="InterPro" id="IPR001279">
    <property type="entry name" value="Metallo-B-lactamas"/>
</dbReference>